<dbReference type="PIRSF" id="PIRSF000350">
    <property type="entry name" value="Mercury_reductase_MerA"/>
    <property type="match status" value="1"/>
</dbReference>
<protein>
    <submittedName>
        <fullName evidence="8">Glutathione reductase</fullName>
    </submittedName>
</protein>
<feature type="binding site" evidence="4">
    <location>
        <position position="263"/>
    </location>
    <ligand>
        <name>NAD(+)</name>
        <dbReference type="ChEBI" id="CHEBI:57540"/>
    </ligand>
</feature>
<keyword evidence="9" id="KW-1185">Reference proteome</keyword>
<dbReference type="Gene3D" id="3.50.50.60">
    <property type="entry name" value="FAD/NAD(P)-binding domain"/>
    <property type="match status" value="2"/>
</dbReference>
<evidence type="ECO:0000256" key="2">
    <source>
        <dbReference type="ARBA" id="ARBA00022630"/>
    </source>
</evidence>
<comment type="caution">
    <text evidence="8">The sequence shown here is derived from an EMBL/GenBank/DDBJ whole genome shotgun (WGS) entry which is preliminary data.</text>
</comment>
<feature type="disulfide bond" description="Redox-active" evidence="5">
    <location>
        <begin position="43"/>
        <end position="48"/>
    </location>
</feature>
<sequence length="451" mass="48712">MSSEQFDLVVLGTGPSGGTVATKIAKTGKRVALVDSRTFGGTCALRGCNPKKVYVNAGQLVDQVQRSEGKLVADASVTIDWKQLHAFKMEFTQPVADKKEQSFQDDDIQTFHGVARFISPDTIDVVGTKLTAERFLIATGGRPRELSFDGAEHVTRSDEFLELESMPEHVVFVGGGYISMEFAGVVARAGCRVTVIEQNDQVLTGFDPDLVNQLTDSLCDQRIQFQMNAGITGIEKSSDGCLHVHLANEDAPIKCGLVIHGAGRVPNIDELTLSRGEIEHSEKGIAVNEFMQSPTNPRVFATGDCADTGMPRLTPVANEDARTATKNLFSDNLEQTPDYGYVPKVAFTIPCIASVGLSEEAARQSNDNVKVLSDDTSSWGSVRKTGTTVAGYKILVDSKTDEILGTHLLGPSAEETINLFALAMKFNLTATDMKSTLFAFPTFASDVRSML</sequence>
<dbReference type="PRINTS" id="PR00368">
    <property type="entry name" value="FADPNR"/>
</dbReference>
<dbReference type="PANTHER" id="PTHR43014">
    <property type="entry name" value="MERCURIC REDUCTASE"/>
    <property type="match status" value="1"/>
</dbReference>
<feature type="binding site" evidence="4">
    <location>
        <position position="304"/>
    </location>
    <ligand>
        <name>FAD</name>
        <dbReference type="ChEBI" id="CHEBI:57692"/>
    </ligand>
</feature>
<dbReference type="InterPro" id="IPR023753">
    <property type="entry name" value="FAD/NAD-binding_dom"/>
</dbReference>
<dbReference type="InterPro" id="IPR004099">
    <property type="entry name" value="Pyr_nucl-diS_OxRdtase_dimer"/>
</dbReference>
<gene>
    <name evidence="8" type="ORF">CEE69_23455</name>
</gene>
<dbReference type="OrthoDB" id="230580at2"/>
<evidence type="ECO:0000256" key="3">
    <source>
        <dbReference type="ARBA" id="ARBA00022827"/>
    </source>
</evidence>
<evidence type="ECO:0000313" key="8">
    <source>
        <dbReference type="EMBL" id="PHQ32937.1"/>
    </source>
</evidence>
<dbReference type="EMBL" id="NIZW01000021">
    <property type="protein sequence ID" value="PHQ32937.1"/>
    <property type="molecule type" value="Genomic_DNA"/>
</dbReference>
<dbReference type="InterPro" id="IPR001100">
    <property type="entry name" value="Pyr_nuc-diS_OxRdtase"/>
</dbReference>
<evidence type="ECO:0000313" key="9">
    <source>
        <dbReference type="Proteomes" id="UP000225740"/>
    </source>
</evidence>
<accession>A0A2G1W1M4</accession>
<dbReference type="PRINTS" id="PR00411">
    <property type="entry name" value="PNDRDTASEI"/>
</dbReference>
<dbReference type="Pfam" id="PF07992">
    <property type="entry name" value="Pyr_redox_2"/>
    <property type="match status" value="1"/>
</dbReference>
<name>A0A2G1W1M4_9BACT</name>
<dbReference type="GeneID" id="90610911"/>
<reference evidence="8 9" key="1">
    <citation type="submission" date="2017-06" db="EMBL/GenBank/DDBJ databases">
        <title>Description of Rhodopirellula bahusiensis sp. nov.</title>
        <authorList>
            <person name="Kizina J."/>
            <person name="Harder J."/>
        </authorList>
    </citation>
    <scope>NUCLEOTIDE SEQUENCE [LARGE SCALE GENOMIC DNA]</scope>
    <source>
        <strain evidence="8 9">SWK21</strain>
    </source>
</reference>
<keyword evidence="2" id="KW-0285">Flavoprotein</keyword>
<dbReference type="InterPro" id="IPR016156">
    <property type="entry name" value="FAD/NAD-linked_Rdtase_dimer_sf"/>
</dbReference>
<feature type="binding site" evidence="4">
    <location>
        <begin position="174"/>
        <end position="181"/>
    </location>
    <ligand>
        <name>NAD(+)</name>
        <dbReference type="ChEBI" id="CHEBI:57540"/>
    </ligand>
</feature>
<keyword evidence="3 4" id="KW-0274">FAD</keyword>
<organism evidence="8 9">
    <name type="scientific">Rhodopirellula bahusiensis</name>
    <dbReference type="NCBI Taxonomy" id="2014065"/>
    <lineage>
        <taxon>Bacteria</taxon>
        <taxon>Pseudomonadati</taxon>
        <taxon>Planctomycetota</taxon>
        <taxon>Planctomycetia</taxon>
        <taxon>Pirellulales</taxon>
        <taxon>Pirellulaceae</taxon>
        <taxon>Rhodopirellula</taxon>
    </lineage>
</organism>
<proteinExistence type="inferred from homology"/>
<evidence type="ECO:0000259" key="6">
    <source>
        <dbReference type="Pfam" id="PF02852"/>
    </source>
</evidence>
<feature type="binding site" evidence="4">
    <location>
        <position position="197"/>
    </location>
    <ligand>
        <name>NAD(+)</name>
        <dbReference type="ChEBI" id="CHEBI:57540"/>
    </ligand>
</feature>
<dbReference type="AlphaFoldDB" id="A0A2G1W1M4"/>
<evidence type="ECO:0000256" key="1">
    <source>
        <dbReference type="ARBA" id="ARBA00007532"/>
    </source>
</evidence>
<dbReference type="Gene3D" id="3.30.390.30">
    <property type="match status" value="1"/>
</dbReference>
<dbReference type="Pfam" id="PF02852">
    <property type="entry name" value="Pyr_redox_dim"/>
    <property type="match status" value="1"/>
</dbReference>
<evidence type="ECO:0000259" key="7">
    <source>
        <dbReference type="Pfam" id="PF07992"/>
    </source>
</evidence>
<keyword evidence="4" id="KW-0520">NAD</keyword>
<feature type="binding site" evidence="4">
    <location>
        <position position="52"/>
    </location>
    <ligand>
        <name>FAD</name>
        <dbReference type="ChEBI" id="CHEBI:57692"/>
    </ligand>
</feature>
<keyword evidence="4" id="KW-0547">Nucleotide-binding</keyword>
<evidence type="ECO:0000256" key="4">
    <source>
        <dbReference type="PIRSR" id="PIRSR000350-3"/>
    </source>
</evidence>
<dbReference type="Proteomes" id="UP000225740">
    <property type="component" value="Unassembled WGS sequence"/>
</dbReference>
<feature type="domain" description="Pyridine nucleotide-disulphide oxidoreductase dimerisation" evidence="6">
    <location>
        <begin position="342"/>
        <end position="448"/>
    </location>
</feature>
<dbReference type="RefSeq" id="WP_099263059.1">
    <property type="nucleotide sequence ID" value="NZ_NIZW01000021.1"/>
</dbReference>
<dbReference type="SUPFAM" id="SSF51905">
    <property type="entry name" value="FAD/NAD(P)-binding domain"/>
    <property type="match status" value="1"/>
</dbReference>
<evidence type="ECO:0000256" key="5">
    <source>
        <dbReference type="PIRSR" id="PIRSR000350-4"/>
    </source>
</evidence>
<comment type="cofactor">
    <cofactor evidence="4">
        <name>FAD</name>
        <dbReference type="ChEBI" id="CHEBI:57692"/>
    </cofactor>
    <text evidence="4">Binds 1 FAD per subunit.</text>
</comment>
<dbReference type="InterPro" id="IPR036188">
    <property type="entry name" value="FAD/NAD-bd_sf"/>
</dbReference>
<dbReference type="PANTHER" id="PTHR43014:SF5">
    <property type="entry name" value="GLUTATHIONE REDUCTASE (NADPH)"/>
    <property type="match status" value="1"/>
</dbReference>
<feature type="domain" description="FAD/NAD(P)-binding" evidence="7">
    <location>
        <begin position="6"/>
        <end position="320"/>
    </location>
</feature>
<dbReference type="GO" id="GO:0016491">
    <property type="term" value="F:oxidoreductase activity"/>
    <property type="evidence" value="ECO:0007669"/>
    <property type="project" value="InterPro"/>
</dbReference>
<dbReference type="GO" id="GO:0000166">
    <property type="term" value="F:nucleotide binding"/>
    <property type="evidence" value="ECO:0007669"/>
    <property type="project" value="UniProtKB-KW"/>
</dbReference>
<dbReference type="SUPFAM" id="SSF55424">
    <property type="entry name" value="FAD/NAD-linked reductases, dimerisation (C-terminal) domain"/>
    <property type="match status" value="1"/>
</dbReference>
<comment type="similarity">
    <text evidence="1">Belongs to the class-I pyridine nucleotide-disulfide oxidoreductase family.</text>
</comment>